<keyword evidence="5" id="KW-1185">Reference proteome</keyword>
<feature type="region of interest" description="Disordered" evidence="2">
    <location>
        <begin position="1"/>
        <end position="25"/>
    </location>
</feature>
<feature type="region of interest" description="Disordered" evidence="2">
    <location>
        <begin position="774"/>
        <end position="808"/>
    </location>
</feature>
<gene>
    <name evidence="4" type="ORF">SLS58_002777</name>
</gene>
<feature type="region of interest" description="Disordered" evidence="2">
    <location>
        <begin position="199"/>
        <end position="251"/>
    </location>
</feature>
<feature type="region of interest" description="Disordered" evidence="2">
    <location>
        <begin position="664"/>
        <end position="736"/>
    </location>
</feature>
<feature type="compositionally biased region" description="Basic and acidic residues" evidence="2">
    <location>
        <begin position="215"/>
        <end position="229"/>
    </location>
</feature>
<protein>
    <recommendedName>
        <fullName evidence="3">Zn(2)-C6 fungal-type domain-containing protein</fullName>
    </recommendedName>
</protein>
<dbReference type="Pfam" id="PF00172">
    <property type="entry name" value="Zn_clus"/>
    <property type="match status" value="1"/>
</dbReference>
<dbReference type="Proteomes" id="UP001521184">
    <property type="component" value="Unassembled WGS sequence"/>
</dbReference>
<feature type="domain" description="Zn(2)-C6 fungal-type" evidence="3">
    <location>
        <begin position="487"/>
        <end position="521"/>
    </location>
</feature>
<dbReference type="PROSITE" id="PS50048">
    <property type="entry name" value="ZN2_CY6_FUNGAL_2"/>
    <property type="match status" value="1"/>
</dbReference>
<feature type="region of interest" description="Disordered" evidence="2">
    <location>
        <begin position="530"/>
        <end position="646"/>
    </location>
</feature>
<evidence type="ECO:0000256" key="1">
    <source>
        <dbReference type="ARBA" id="ARBA00023242"/>
    </source>
</evidence>
<dbReference type="SUPFAM" id="SSF57701">
    <property type="entry name" value="Zn2/Cys6 DNA-binding domain"/>
    <property type="match status" value="1"/>
</dbReference>
<feature type="compositionally biased region" description="Basic residues" evidence="2">
    <location>
        <begin position="788"/>
        <end position="799"/>
    </location>
</feature>
<dbReference type="Gene3D" id="4.10.240.10">
    <property type="entry name" value="Zn(2)-C6 fungal-type DNA-binding domain"/>
    <property type="match status" value="1"/>
</dbReference>
<dbReference type="EMBL" id="JAKEKT020000012">
    <property type="protein sequence ID" value="KAL1647447.1"/>
    <property type="molecule type" value="Genomic_DNA"/>
</dbReference>
<feature type="region of interest" description="Disordered" evidence="2">
    <location>
        <begin position="312"/>
        <end position="337"/>
    </location>
</feature>
<feature type="compositionally biased region" description="Low complexity" evidence="2">
    <location>
        <begin position="720"/>
        <end position="736"/>
    </location>
</feature>
<evidence type="ECO:0000313" key="5">
    <source>
        <dbReference type="Proteomes" id="UP001521184"/>
    </source>
</evidence>
<feature type="compositionally biased region" description="Basic residues" evidence="2">
    <location>
        <begin position="328"/>
        <end position="337"/>
    </location>
</feature>
<dbReference type="CDD" id="cd00067">
    <property type="entry name" value="GAL4"/>
    <property type="match status" value="1"/>
</dbReference>
<sequence length="1029" mass="112574">MASMPPDFETQFTTECSLDETQSEVDIPDAHETNVSPFSHPALFTLDQGCDFSDVADTVEGSADGEQSQIDIFQGISLFGDGGEMEECVPETPPFSTENGTHPSTTSPALGEAGPVSHVYDLPPSPFELDPMLDPRLGTQVPSSLSPYEYYASAEDNEEWVGGEVDRDGRVQSGSETPEDFPRGHAKYELRDRDKAVVTTHLDWDNSGNYDPEEEGRRPKKSDGVERNGNRKRRSGPHEENQLDENGQPRQKKAKVYSLAYARLIGASFILTVNMKSEAGKQLAAKYQGDDNWPDESYNFVSDEYLAQNLVESDNEDGEGGDEPGSSGRRRKLLRPRKRHVRYRSPCFDDELLPPIADPLGIQNDLRNHPAARGCIECRLDGKSCSLRKSDATWPCLECQEKHAGEEFVQCELVVPPSKKTACEACVEADKECSYDDPDADCGVACRQCAEAHLTCMAGPDLDSLPRRTTYTPPPGVTYTPYRPFVACTACRQVKRSCSLKSKQDNPPCRACEKAGIPCTFEKLIPTNAGKQKASPKTTVPEDSPVRPPKASVGGISAPAPSTFRLPLRTASKTSTGSQTHIYSSSAAHRAATHPAKTPGSRPTGLTTITPPSKLKQLPLTSFSTMPTVSNPRHTTGSATGITSFRSGARTATDVALTRHLQQQKLTQSGNFRSHQRQRQHLQQQQQQKQKHQQQKRNPDRVTHINPSSTLHHAGASATQDYQPPADAPDDIPAAYHVLPPPGVHARDTMTDAAGRVGYYREIVTALAHPVVFDLRPPGRRPSPTTHNHSHSHRRRHHHPDNNRNEQDSSTCRFCLHPAFAIHGLSWKKAAVMAWRDGRGFTEIAGGHASSLTGGIEPARMCRACVLRRVDVLSCAGGHADMECVVDAVGLGVVERNERAAAMVQRLVEGRGAMGEGEEEDRWCAVCPQPAVWRCCSAQEEDEEEEDEEDELGLVRAPGARGDGGCGLFLCDDCKGEWEGCGRDLQALLERKLGTERGVMNCRADAGFLLDQGLLMKTVEAELMAPAGL</sequence>
<name>A0ABR3TYF5_9PEZI</name>
<dbReference type="SMART" id="SM00066">
    <property type="entry name" value="GAL4"/>
    <property type="match status" value="2"/>
</dbReference>
<evidence type="ECO:0000259" key="3">
    <source>
        <dbReference type="PROSITE" id="PS50048"/>
    </source>
</evidence>
<dbReference type="PROSITE" id="PS00463">
    <property type="entry name" value="ZN2_CY6_FUNGAL_1"/>
    <property type="match status" value="1"/>
</dbReference>
<feature type="compositionally biased region" description="Polar residues" evidence="2">
    <location>
        <begin position="94"/>
        <end position="108"/>
    </location>
</feature>
<feature type="compositionally biased region" description="Acidic residues" evidence="2">
    <location>
        <begin position="313"/>
        <end position="322"/>
    </location>
</feature>
<keyword evidence="1" id="KW-0539">Nucleus</keyword>
<feature type="compositionally biased region" description="Polar residues" evidence="2">
    <location>
        <begin position="571"/>
        <end position="587"/>
    </location>
</feature>
<dbReference type="InterPro" id="IPR001138">
    <property type="entry name" value="Zn2Cys6_DnaBD"/>
</dbReference>
<dbReference type="InterPro" id="IPR036864">
    <property type="entry name" value="Zn2-C6_fun-type_DNA-bd_sf"/>
</dbReference>
<feature type="region of interest" description="Disordered" evidence="2">
    <location>
        <begin position="157"/>
        <end position="186"/>
    </location>
</feature>
<feature type="compositionally biased region" description="Polar residues" evidence="2">
    <location>
        <begin position="619"/>
        <end position="646"/>
    </location>
</feature>
<evidence type="ECO:0000313" key="4">
    <source>
        <dbReference type="EMBL" id="KAL1647447.1"/>
    </source>
</evidence>
<organism evidence="4 5">
    <name type="scientific">Diplodia intermedia</name>
    <dbReference type="NCBI Taxonomy" id="856260"/>
    <lineage>
        <taxon>Eukaryota</taxon>
        <taxon>Fungi</taxon>
        <taxon>Dikarya</taxon>
        <taxon>Ascomycota</taxon>
        <taxon>Pezizomycotina</taxon>
        <taxon>Dothideomycetes</taxon>
        <taxon>Dothideomycetes incertae sedis</taxon>
        <taxon>Botryosphaeriales</taxon>
        <taxon>Botryosphaeriaceae</taxon>
        <taxon>Diplodia</taxon>
    </lineage>
</organism>
<proteinExistence type="predicted"/>
<feature type="compositionally biased region" description="Polar residues" evidence="2">
    <location>
        <begin position="664"/>
        <end position="673"/>
    </location>
</feature>
<evidence type="ECO:0000256" key="2">
    <source>
        <dbReference type="SAM" id="MobiDB-lite"/>
    </source>
</evidence>
<comment type="caution">
    <text evidence="4">The sequence shown here is derived from an EMBL/GenBank/DDBJ whole genome shotgun (WGS) entry which is preliminary data.</text>
</comment>
<feature type="region of interest" description="Disordered" evidence="2">
    <location>
        <begin position="92"/>
        <end position="113"/>
    </location>
</feature>
<reference evidence="4 5" key="1">
    <citation type="journal article" date="2023" name="Plant Dis.">
        <title>First Report of Diplodia intermedia Causing Canker and Dieback Diseases on Apple Trees in Canada.</title>
        <authorList>
            <person name="Ellouze W."/>
            <person name="Ilyukhin E."/>
            <person name="Sulman M."/>
            <person name="Ali S."/>
        </authorList>
    </citation>
    <scope>NUCLEOTIDE SEQUENCE [LARGE SCALE GENOMIC DNA]</scope>
    <source>
        <strain evidence="4 5">M45-28</strain>
    </source>
</reference>
<accession>A0ABR3TYF5</accession>